<dbReference type="GO" id="GO:0015740">
    <property type="term" value="P:C4-dicarboxylate transport"/>
    <property type="evidence" value="ECO:0007669"/>
    <property type="project" value="TreeGrafter"/>
</dbReference>
<keyword evidence="3" id="KW-1003">Cell membrane</keyword>
<protein>
    <recommendedName>
        <fullName evidence="9">TRAP transporter small permease protein</fullName>
    </recommendedName>
</protein>
<evidence type="ECO:0000256" key="6">
    <source>
        <dbReference type="ARBA" id="ARBA00022989"/>
    </source>
</evidence>
<evidence type="ECO:0000313" key="11">
    <source>
        <dbReference type="EMBL" id="MCT8972684.1"/>
    </source>
</evidence>
<evidence type="ECO:0000256" key="8">
    <source>
        <dbReference type="ARBA" id="ARBA00038436"/>
    </source>
</evidence>
<feature type="transmembrane region" description="Helical" evidence="9">
    <location>
        <begin position="35"/>
        <end position="57"/>
    </location>
</feature>
<reference evidence="11 12" key="1">
    <citation type="submission" date="2022-04" db="EMBL/GenBank/DDBJ databases">
        <authorList>
            <person name="Ye Y.-Q."/>
            <person name="Du Z.-J."/>
        </authorList>
    </citation>
    <scope>NUCLEOTIDE SEQUENCE [LARGE SCALE GENOMIC DNA]</scope>
    <source>
        <strain evidence="11 12">A6E488</strain>
    </source>
</reference>
<evidence type="ECO:0000256" key="9">
    <source>
        <dbReference type="RuleBase" id="RU369079"/>
    </source>
</evidence>
<evidence type="ECO:0000313" key="12">
    <source>
        <dbReference type="Proteomes" id="UP001320898"/>
    </source>
</evidence>
<dbReference type="GO" id="GO:0005886">
    <property type="term" value="C:plasma membrane"/>
    <property type="evidence" value="ECO:0007669"/>
    <property type="project" value="UniProtKB-SubCell"/>
</dbReference>
<proteinExistence type="inferred from homology"/>
<feature type="transmembrane region" description="Helical" evidence="9">
    <location>
        <begin position="120"/>
        <end position="137"/>
    </location>
</feature>
<feature type="transmembrane region" description="Helical" evidence="9">
    <location>
        <begin position="78"/>
        <end position="100"/>
    </location>
</feature>
<keyword evidence="4 9" id="KW-0997">Cell inner membrane</keyword>
<sequence length="147" mass="16490">MFRRIELALATCLLVAIVALVAVSAVSRKFGSPIIWSLEVSTALFVWLVVLTVDIAMQDDRHFGLSIVSDNATPRLRRIIEVTNIAVVMVLLCYLLYYAVANVPLMHKRMLGALQIPKSYIHLAMPVGLLLWLRTLAFKFHAIWKSG</sequence>
<comment type="subunit">
    <text evidence="9">The complex comprises the extracytoplasmic solute receptor protein and the two transmembrane proteins.</text>
</comment>
<evidence type="ECO:0000256" key="5">
    <source>
        <dbReference type="ARBA" id="ARBA00022692"/>
    </source>
</evidence>
<evidence type="ECO:0000256" key="4">
    <source>
        <dbReference type="ARBA" id="ARBA00022519"/>
    </source>
</evidence>
<keyword evidence="12" id="KW-1185">Reference proteome</keyword>
<comment type="similarity">
    <text evidence="8 9">Belongs to the TRAP transporter small permease family.</text>
</comment>
<dbReference type="Proteomes" id="UP001320898">
    <property type="component" value="Unassembled WGS sequence"/>
</dbReference>
<dbReference type="EMBL" id="JALIDZ010000005">
    <property type="protein sequence ID" value="MCT8972684.1"/>
    <property type="molecule type" value="Genomic_DNA"/>
</dbReference>
<keyword evidence="2 9" id="KW-0813">Transport</keyword>
<comment type="subcellular location">
    <subcellularLocation>
        <location evidence="1 9">Cell inner membrane</location>
        <topology evidence="1 9">Multi-pass membrane protein</topology>
    </subcellularLocation>
</comment>
<evidence type="ECO:0000256" key="3">
    <source>
        <dbReference type="ARBA" id="ARBA00022475"/>
    </source>
</evidence>
<dbReference type="PANTHER" id="PTHR35011:SF2">
    <property type="entry name" value="2,3-DIKETO-L-GULONATE TRAP TRANSPORTER SMALL PERMEASE PROTEIN YIAM"/>
    <property type="match status" value="1"/>
</dbReference>
<keyword evidence="6 9" id="KW-1133">Transmembrane helix</keyword>
<name>A0AAW5QYN8_9HYPH</name>
<dbReference type="AlphaFoldDB" id="A0AAW5QYN8"/>
<dbReference type="RefSeq" id="WP_261616260.1">
    <property type="nucleotide sequence ID" value="NZ_JALIDZ010000005.1"/>
</dbReference>
<accession>A0AAW5QYN8</accession>
<keyword evidence="7 9" id="KW-0472">Membrane</keyword>
<evidence type="ECO:0000256" key="2">
    <source>
        <dbReference type="ARBA" id="ARBA00022448"/>
    </source>
</evidence>
<dbReference type="InterPro" id="IPR055348">
    <property type="entry name" value="DctQ"/>
</dbReference>
<dbReference type="GO" id="GO:0022857">
    <property type="term" value="F:transmembrane transporter activity"/>
    <property type="evidence" value="ECO:0007669"/>
    <property type="project" value="UniProtKB-UniRule"/>
</dbReference>
<comment type="caution">
    <text evidence="9">Lacks conserved residue(s) required for the propagation of feature annotation.</text>
</comment>
<dbReference type="InterPro" id="IPR007387">
    <property type="entry name" value="TRAP_DctQ"/>
</dbReference>
<dbReference type="Pfam" id="PF04290">
    <property type="entry name" value="DctQ"/>
    <property type="match status" value="1"/>
</dbReference>
<comment type="caution">
    <text evidence="11">The sequence shown here is derived from an EMBL/GenBank/DDBJ whole genome shotgun (WGS) entry which is preliminary data.</text>
</comment>
<organism evidence="11 12">
    <name type="scientific">Microbaculum marinisediminis</name>
    <dbReference type="NCBI Taxonomy" id="2931392"/>
    <lineage>
        <taxon>Bacteria</taxon>
        <taxon>Pseudomonadati</taxon>
        <taxon>Pseudomonadota</taxon>
        <taxon>Alphaproteobacteria</taxon>
        <taxon>Hyphomicrobiales</taxon>
        <taxon>Tepidamorphaceae</taxon>
        <taxon>Microbaculum</taxon>
    </lineage>
</organism>
<evidence type="ECO:0000256" key="7">
    <source>
        <dbReference type="ARBA" id="ARBA00023136"/>
    </source>
</evidence>
<gene>
    <name evidence="11" type="ORF">MUB46_12535</name>
</gene>
<evidence type="ECO:0000259" key="10">
    <source>
        <dbReference type="Pfam" id="PF04290"/>
    </source>
</evidence>
<keyword evidence="5 9" id="KW-0812">Transmembrane</keyword>
<feature type="domain" description="Tripartite ATP-independent periplasmic transporters DctQ component" evidence="10">
    <location>
        <begin position="17"/>
        <end position="133"/>
    </location>
</feature>
<evidence type="ECO:0000256" key="1">
    <source>
        <dbReference type="ARBA" id="ARBA00004429"/>
    </source>
</evidence>
<dbReference type="PANTHER" id="PTHR35011">
    <property type="entry name" value="2,3-DIKETO-L-GULONATE TRAP TRANSPORTER SMALL PERMEASE PROTEIN YIAM"/>
    <property type="match status" value="1"/>
</dbReference>
<comment type="function">
    <text evidence="9">Part of the tripartite ATP-independent periplasmic (TRAP) transport system.</text>
</comment>